<keyword evidence="2" id="KW-1185">Reference proteome</keyword>
<sequence>MHQTLRVDRCKREPYVLVTPYRFLFGLEGDNAFYDLVRKLLRSHGVAV</sequence>
<accession>A0ABT6L7W3</accession>
<proteinExistence type="predicted"/>
<reference evidence="1 2" key="1">
    <citation type="submission" date="2023-04" db="EMBL/GenBank/DDBJ databases">
        <title>Forest soil microbial communities from Buena Vista Peninsula, Colon Province, Panama.</title>
        <authorList>
            <person name="Bouskill N."/>
        </authorList>
    </citation>
    <scope>NUCLEOTIDE SEQUENCE [LARGE SCALE GENOMIC DNA]</scope>
    <source>
        <strain evidence="1 2">AC80</strain>
    </source>
</reference>
<gene>
    <name evidence="1" type="ORF">M2272_005627</name>
</gene>
<evidence type="ECO:0000313" key="1">
    <source>
        <dbReference type="EMBL" id="MDH6198963.1"/>
    </source>
</evidence>
<evidence type="ECO:0000313" key="2">
    <source>
        <dbReference type="Proteomes" id="UP001160130"/>
    </source>
</evidence>
<name>A0ABT6L7W3_9MYCO</name>
<comment type="caution">
    <text evidence="1">The sequence shown here is derived from an EMBL/GenBank/DDBJ whole genome shotgun (WGS) entry which is preliminary data.</text>
</comment>
<dbReference type="EMBL" id="JARXVE010000013">
    <property type="protein sequence ID" value="MDH6198963.1"/>
    <property type="molecule type" value="Genomic_DNA"/>
</dbReference>
<dbReference type="Proteomes" id="UP001160130">
    <property type="component" value="Unassembled WGS sequence"/>
</dbReference>
<organism evidence="1 2">
    <name type="scientific">Mycolicibacterium frederiksbergense</name>
    <dbReference type="NCBI Taxonomy" id="117567"/>
    <lineage>
        <taxon>Bacteria</taxon>
        <taxon>Bacillati</taxon>
        <taxon>Actinomycetota</taxon>
        <taxon>Actinomycetes</taxon>
        <taxon>Mycobacteriales</taxon>
        <taxon>Mycobacteriaceae</taxon>
        <taxon>Mycolicibacterium</taxon>
    </lineage>
</organism>
<protein>
    <submittedName>
        <fullName evidence="1">Uncharacterized protein</fullName>
    </submittedName>
</protein>